<keyword evidence="4" id="KW-1185">Reference proteome</keyword>
<evidence type="ECO:0000313" key="4">
    <source>
        <dbReference type="Proteomes" id="UP000237073"/>
    </source>
</evidence>
<dbReference type="EMBL" id="PQGD01000009">
    <property type="protein sequence ID" value="POP48522.1"/>
    <property type="molecule type" value="Genomic_DNA"/>
</dbReference>
<feature type="compositionally biased region" description="Basic and acidic residues" evidence="1">
    <location>
        <begin position="201"/>
        <end position="211"/>
    </location>
</feature>
<evidence type="ECO:0000313" key="3">
    <source>
        <dbReference type="EMBL" id="POP48522.1"/>
    </source>
</evidence>
<gene>
    <name evidence="3" type="ORF">CHU32_12520</name>
    <name evidence="2" type="ORF">CHU33_09590</name>
</gene>
<comment type="caution">
    <text evidence="3">The sequence shown here is derived from an EMBL/GenBank/DDBJ whole genome shotgun (WGS) entry which is preliminary data.</text>
</comment>
<organism evidence="3 5">
    <name type="scientific">Superficieibacter electus</name>
    <dbReference type="NCBI Taxonomy" id="2022662"/>
    <lineage>
        <taxon>Bacteria</taxon>
        <taxon>Pseudomonadati</taxon>
        <taxon>Pseudomonadota</taxon>
        <taxon>Gammaproteobacteria</taxon>
        <taxon>Enterobacterales</taxon>
        <taxon>Enterobacteriaceae</taxon>
        <taxon>Superficieibacter</taxon>
    </lineage>
</organism>
<name>A0A2P5GPM1_9ENTR</name>
<dbReference type="AlphaFoldDB" id="A0A2P5GPM1"/>
<feature type="region of interest" description="Disordered" evidence="1">
    <location>
        <begin position="70"/>
        <end position="213"/>
    </location>
</feature>
<dbReference type="EMBL" id="PQGE01000007">
    <property type="protein sequence ID" value="POP45238.1"/>
    <property type="molecule type" value="Genomic_DNA"/>
</dbReference>
<proteinExistence type="predicted"/>
<feature type="compositionally biased region" description="Pro residues" evidence="1">
    <location>
        <begin position="161"/>
        <end position="183"/>
    </location>
</feature>
<feature type="compositionally biased region" description="Low complexity" evidence="1">
    <location>
        <begin position="104"/>
        <end position="113"/>
    </location>
</feature>
<protein>
    <submittedName>
        <fullName evidence="3">Cellulose biosynthesis protein BcsO</fullName>
    </submittedName>
</protein>
<sequence>MNHYDDLQRFKDKTRSQLENYKDLSAQSSAEERGDWALINQLSPTRQEPDLAMGGHVSSPVPKTVAAHVFSSPHVSPLQASASDHAAPQPHTLPPLMQSVARLSPASPQPSQSEAVTATPAAPSSVSIAKTFASPPPPVAEPVARPLSPVDHPQPVANAPVPQPEPPKAPPVARPAVVTPPPESVNYSRLFAPKTAEPPAPDEKTNEEKALPLKSLLERIASCR</sequence>
<reference evidence="4 5" key="1">
    <citation type="submission" date="2018-01" db="EMBL/GenBank/DDBJ databases">
        <title>Superficieibacter electus gen. nov., sp. nov., an extended-spectrum beta-lactamase possessing member of the Enterobacteriaceae family, isolated from intensive care unit surfaces.</title>
        <authorList>
            <person name="Potter R.F."/>
            <person name="D'Souza A.W."/>
        </authorList>
    </citation>
    <scope>NUCLEOTIDE SEQUENCE [LARGE SCALE GENOMIC DNA]</scope>
    <source>
        <strain evidence="3 5">BP-1</strain>
        <strain evidence="2 4">BP-2</strain>
    </source>
</reference>
<dbReference type="Proteomes" id="UP000237073">
    <property type="component" value="Unassembled WGS sequence"/>
</dbReference>
<evidence type="ECO:0000256" key="1">
    <source>
        <dbReference type="SAM" id="MobiDB-lite"/>
    </source>
</evidence>
<evidence type="ECO:0000313" key="2">
    <source>
        <dbReference type="EMBL" id="POP45238.1"/>
    </source>
</evidence>
<dbReference type="RefSeq" id="WP_103675858.1">
    <property type="nucleotide sequence ID" value="NZ_PQGD01000009.1"/>
</dbReference>
<dbReference type="OrthoDB" id="6434633at2"/>
<accession>A0A2P5GPM1</accession>
<dbReference type="Proteomes" id="UP000247005">
    <property type="component" value="Unassembled WGS sequence"/>
</dbReference>
<evidence type="ECO:0000313" key="5">
    <source>
        <dbReference type="Proteomes" id="UP000247005"/>
    </source>
</evidence>